<feature type="compositionally biased region" description="Low complexity" evidence="4">
    <location>
        <begin position="1101"/>
        <end position="1114"/>
    </location>
</feature>
<dbReference type="PROSITE" id="PS50002">
    <property type="entry name" value="SH3"/>
    <property type="match status" value="1"/>
</dbReference>
<dbReference type="SUPFAM" id="SSF52540">
    <property type="entry name" value="P-loop containing nucleoside triphosphate hydrolases"/>
    <property type="match status" value="1"/>
</dbReference>
<sequence>MEPQRRELLAQCQQSLAQAMTEVEAVLGLLEAAGALSPGERRQLDEEAGGAKAELLLKLLLAKERDHFHDLRAALEKTQPHLLPILYLNGVVGPPQPAEGAGSTYSVLSIMPSDSESSSSLSSVGTTGKAPSPPPVLSDRQVNEKVENLSIQLRLMTRERNELRKRLAFATHGTTFDKRPYHRLNPDYERLKIQCVRAMSDLQSLQSQHTNALKRCEEVAKETDFYHTLHSRLLSDQTQLKDDVDMLRRENGQLLRERNLLQQSWEDMKRLHEEDQKEIGDLRAQQQQVLKHNGSSEILNKLYDTAMDKLEVVKKDYDALRKRYSEKVAIHNSDLSRLEQMEEENQRLLKQTEMLTQQRDTAIQLQHQCALSLRRFEAIHHELNKATAQNKDLQWEMELLQSELTELRTTQAKTAKESEKYKEERDAVYSEYKLIMSERDQVISELDKLQTEVELAESKLKSSTSEKKAASEEMEALRQIKDTVTMDAGRANKEAEILRKQCKALCQELKEALQEADVAKCRRDWAFQERDKIVAERDSIRTLCDNLRRERDRAVSELAEALRSLDDTRKQKNDVSRELKELKEQMESQLEKEARFRQLMAHSSHDSAIDTDSMEWETEVVEFERETEDIDLKALGFDMAEGVNEPCLPGDCGIFVTKVDKGSIADGRLRVNDWLLRINDVDLINKDKKQAIKALLNGEGAINMVVRRRKSLGGKVVTPLHINLSGHKDSGISLENGVYAAAVVPGSPAAKEGSLAVGDRIVAINGIALDNKSLNECESLLRSCQDSLTLSLLKVFPQSASWSGQNIFENIKDSDKMLSYRAHGPEVQAQNKRNLMQHNNSTQTDIFCADRLEDRKELGPPGGSSSFLHKPFPGGPFSVSPQACPSASERSLSSFRSDASGERGYGPADMRSRRPLLPFETEEQKCTPASGELSPDLQEWAPYSPGHSSRHSNPPFYPSRASVGTVPRSLAPSTVSSVLRNPIYTVRSHRVGPCSSPPIPREAGPHGLHPSVQHQGRLSLDLSPRACSDCSDMRASHGSNSLPSSARLATGSSSNLQFKAERIKIPSTPRYPRSVVGSDRGSLSHSECSTPPQSPLSVEGLSSCSQSQTSAATLPRIAVNPAAPGERRKDRPYVEEPRHVKLQKGSEPLGISIVSGEKGGVYVSKVTGGSIAHQAGLEYGDQLLEFNGINLRSATEQQARLIIGQQCDTITILAQYNPHMHQLSSHSRSSSHLDPVGIHSTLQGSGATTPEHPSVIDPLMEQDEGPGTPPAKQSTPSSRMVGDATKKTPEPRVVFIKKSQLELGVHLCGGNLHGVFVAEVEDDSPARGPDGLVPGDLILEYGGLDVRSKTVEEVYVEMLKPKDSVRLKVQYRPEEFSKIKGLPGDSFYIRALYERLAEVEPELSFKKDDILYVDDTLPQGSFGSWMAWQLDENAQKMQRGQIPSKYVMDQEFSRRLSMSEVKDDSSAAKTLSAAARRSFFRRKHKHKRSGSKDGKDLLALDTFSNDSIPLFEDSVSLAYQRVQKVDCTSLRPVLILGPFLDVVKEMLVNEAPSKFCRCPLEVMKASQQAIERGVKDCLFVDYKRRSGHFDVTTVASIKEITEKNRHCLLDVAPHAIERLHHMHIYPIVIFIHYKSAKHIKEQRDPIYLKDKVTQRHSKEQFETAQKIEQEYSRYFTGVVQGGALSSICTQILAVVNQEQNKVLWIPACPL</sequence>
<accession>A0A6P5BA65</accession>
<dbReference type="PANTHER" id="PTHR46360">
    <property type="entry name" value="DISKS LARGE HOMOLOG 5"/>
    <property type="match status" value="1"/>
</dbReference>
<keyword evidence="3" id="KW-0175">Coiled coil</keyword>
<reference evidence="10" key="1">
    <citation type="submission" date="2025-08" db="UniProtKB">
        <authorList>
            <consortium name="RefSeq"/>
        </authorList>
    </citation>
    <scope>IDENTIFICATION</scope>
    <source>
        <tissue evidence="10">Blood</tissue>
    </source>
</reference>
<evidence type="ECO:0000256" key="2">
    <source>
        <dbReference type="PROSITE-ProRule" id="PRU00192"/>
    </source>
</evidence>
<dbReference type="Pfam" id="PF00625">
    <property type="entry name" value="Guanylate_kin"/>
    <property type="match status" value="1"/>
</dbReference>
<protein>
    <submittedName>
        <fullName evidence="10">Disks large homolog 5 isoform X6</fullName>
    </submittedName>
</protein>
<feature type="coiled-coil region" evidence="3">
    <location>
        <begin position="383"/>
        <end position="599"/>
    </location>
</feature>
<feature type="compositionally biased region" description="Basic and acidic residues" evidence="4">
    <location>
        <begin position="1125"/>
        <end position="1137"/>
    </location>
</feature>
<dbReference type="GO" id="GO:0007163">
    <property type="term" value="P:establishment or maintenance of cell polarity"/>
    <property type="evidence" value="ECO:0007669"/>
    <property type="project" value="UniProtKB-ARBA"/>
</dbReference>
<feature type="compositionally biased region" description="Polar residues" evidence="4">
    <location>
        <begin position="1081"/>
        <end position="1091"/>
    </location>
</feature>
<feature type="domain" description="PDZ" evidence="7">
    <location>
        <begin position="1139"/>
        <end position="1218"/>
    </location>
</feature>
<dbReference type="CDD" id="cd06767">
    <property type="entry name" value="PDZ3_DLG5-like"/>
    <property type="match status" value="1"/>
</dbReference>
<dbReference type="GO" id="GO:0009888">
    <property type="term" value="P:tissue development"/>
    <property type="evidence" value="ECO:0007669"/>
    <property type="project" value="UniProtKB-ARBA"/>
</dbReference>
<dbReference type="GO" id="GO:0030154">
    <property type="term" value="P:cell differentiation"/>
    <property type="evidence" value="ECO:0007669"/>
    <property type="project" value="UniProtKB-ARBA"/>
</dbReference>
<dbReference type="InterPro" id="IPR027417">
    <property type="entry name" value="P-loop_NTPase"/>
</dbReference>
<evidence type="ECO:0000256" key="1">
    <source>
        <dbReference type="ARBA" id="ARBA00022443"/>
    </source>
</evidence>
<dbReference type="CDD" id="cd06766">
    <property type="entry name" value="PDZ4_DLG5-like"/>
    <property type="match status" value="1"/>
</dbReference>
<dbReference type="Gene3D" id="3.40.50.300">
    <property type="entry name" value="P-loop containing nucleotide triphosphate hydrolases"/>
    <property type="match status" value="1"/>
</dbReference>
<name>A0A6P5BA65_BOSIN</name>
<dbReference type="GO" id="GO:0042981">
    <property type="term" value="P:regulation of apoptotic process"/>
    <property type="evidence" value="ECO:0007669"/>
    <property type="project" value="InterPro"/>
</dbReference>
<dbReference type="InterPro" id="IPR011029">
    <property type="entry name" value="DEATH-like_dom_sf"/>
</dbReference>
<dbReference type="RefSeq" id="XP_019809437.2">
    <property type="nucleotide sequence ID" value="XM_019953878.2"/>
</dbReference>
<dbReference type="Gene3D" id="2.30.42.10">
    <property type="match status" value="4"/>
</dbReference>
<dbReference type="SUPFAM" id="SSF47986">
    <property type="entry name" value="DEATH domain"/>
    <property type="match status" value="1"/>
</dbReference>
<dbReference type="GO" id="GO:0048513">
    <property type="term" value="P:animal organ development"/>
    <property type="evidence" value="ECO:0007669"/>
    <property type="project" value="UniProtKB-ARBA"/>
</dbReference>
<dbReference type="GO" id="GO:0070161">
    <property type="term" value="C:anchoring junction"/>
    <property type="evidence" value="ECO:0007669"/>
    <property type="project" value="UniProtKB-SubCell"/>
</dbReference>
<dbReference type="PROSITE" id="PS50106">
    <property type="entry name" value="PDZ"/>
    <property type="match status" value="4"/>
</dbReference>
<feature type="region of interest" description="Disordered" evidence="4">
    <location>
        <begin position="878"/>
        <end position="972"/>
    </location>
</feature>
<dbReference type="Gene3D" id="1.10.533.10">
    <property type="entry name" value="Death Domain, Fas"/>
    <property type="match status" value="1"/>
</dbReference>
<feature type="domain" description="CARD" evidence="8">
    <location>
        <begin position="1"/>
        <end position="90"/>
    </location>
</feature>
<dbReference type="InterPro" id="IPR001315">
    <property type="entry name" value="CARD"/>
</dbReference>
<dbReference type="GO" id="GO:0009967">
    <property type="term" value="P:positive regulation of signal transduction"/>
    <property type="evidence" value="ECO:0007669"/>
    <property type="project" value="UniProtKB-ARBA"/>
</dbReference>
<dbReference type="Proteomes" id="UP001652663">
    <property type="component" value="Chromosome 28"/>
</dbReference>
<feature type="compositionally biased region" description="Low complexity" evidence="4">
    <location>
        <begin position="886"/>
        <end position="898"/>
    </location>
</feature>
<feature type="domain" description="Guanylate kinase-like" evidence="6">
    <location>
        <begin position="1566"/>
        <end position="1696"/>
    </location>
</feature>
<evidence type="ECO:0000313" key="10">
    <source>
        <dbReference type="RefSeq" id="XP_019809437.2"/>
    </source>
</evidence>
<feature type="domain" description="PDZ" evidence="7">
    <location>
        <begin position="620"/>
        <end position="710"/>
    </location>
</feature>
<dbReference type="SMART" id="SM00326">
    <property type="entry name" value="SH3"/>
    <property type="match status" value="1"/>
</dbReference>
<organism evidence="9 10">
    <name type="scientific">Bos indicus</name>
    <name type="common">Zebu</name>
    <dbReference type="NCBI Taxonomy" id="9915"/>
    <lineage>
        <taxon>Eukaryota</taxon>
        <taxon>Metazoa</taxon>
        <taxon>Chordata</taxon>
        <taxon>Craniata</taxon>
        <taxon>Vertebrata</taxon>
        <taxon>Euteleostomi</taxon>
        <taxon>Mammalia</taxon>
        <taxon>Eutheria</taxon>
        <taxon>Laurasiatheria</taxon>
        <taxon>Artiodactyla</taxon>
        <taxon>Ruminantia</taxon>
        <taxon>Pecora</taxon>
        <taxon>Bovidae</taxon>
        <taxon>Bovinae</taxon>
        <taxon>Bos</taxon>
    </lineage>
</organism>
<evidence type="ECO:0000259" key="6">
    <source>
        <dbReference type="PROSITE" id="PS50052"/>
    </source>
</evidence>
<evidence type="ECO:0000313" key="9">
    <source>
        <dbReference type="Proteomes" id="UP001652663"/>
    </source>
</evidence>
<dbReference type="SUPFAM" id="SSF50156">
    <property type="entry name" value="PDZ domain-like"/>
    <property type="match status" value="4"/>
</dbReference>
<evidence type="ECO:0000259" key="7">
    <source>
        <dbReference type="PROSITE" id="PS50106"/>
    </source>
</evidence>
<dbReference type="InterPro" id="IPR008144">
    <property type="entry name" value="Guanylate_kin-like_dom"/>
</dbReference>
<dbReference type="InterPro" id="IPR036034">
    <property type="entry name" value="PDZ_sf"/>
</dbReference>
<feature type="domain" description="SH3" evidence="5">
    <location>
        <begin position="1384"/>
        <end position="1452"/>
    </location>
</feature>
<dbReference type="Pfam" id="PF16610">
    <property type="entry name" value="dbPDZ_assoc"/>
    <property type="match status" value="1"/>
</dbReference>
<dbReference type="InterPro" id="IPR001452">
    <property type="entry name" value="SH3_domain"/>
</dbReference>
<dbReference type="SMART" id="SM00228">
    <property type="entry name" value="PDZ"/>
    <property type="match status" value="4"/>
</dbReference>
<dbReference type="PROSITE" id="PS50209">
    <property type="entry name" value="CARD"/>
    <property type="match status" value="1"/>
</dbReference>
<keyword evidence="9" id="KW-1185">Reference proteome</keyword>
<feature type="domain" description="PDZ" evidence="7">
    <location>
        <begin position="705"/>
        <end position="796"/>
    </location>
</feature>
<evidence type="ECO:0000259" key="8">
    <source>
        <dbReference type="PROSITE" id="PS50209"/>
    </source>
</evidence>
<dbReference type="InterPro" id="IPR006907">
    <property type="entry name" value="DLG5_N"/>
</dbReference>
<dbReference type="Pfam" id="PF04822">
    <property type="entry name" value="Takusan"/>
    <property type="match status" value="1"/>
</dbReference>
<dbReference type="Gene3D" id="2.30.30.40">
    <property type="entry name" value="SH3 Domains"/>
    <property type="match status" value="1"/>
</dbReference>
<dbReference type="GO" id="GO:0035331">
    <property type="term" value="P:negative regulation of hippo signaling"/>
    <property type="evidence" value="ECO:0007669"/>
    <property type="project" value="UniProtKB-ARBA"/>
</dbReference>
<dbReference type="GO" id="GO:0005886">
    <property type="term" value="C:plasma membrane"/>
    <property type="evidence" value="ECO:0007669"/>
    <property type="project" value="UniProtKB-SubCell"/>
</dbReference>
<gene>
    <name evidence="10" type="primary">DLG5</name>
</gene>
<proteinExistence type="predicted"/>
<dbReference type="CDD" id="cd06765">
    <property type="entry name" value="PDZ2_DLG5-like"/>
    <property type="match status" value="1"/>
</dbReference>
<keyword evidence="1 2" id="KW-0728">SH3 domain</keyword>
<dbReference type="InterPro" id="IPR001478">
    <property type="entry name" value="PDZ"/>
</dbReference>
<dbReference type="CDD" id="cd06764">
    <property type="entry name" value="PDZ1_DLG5-like"/>
    <property type="match status" value="1"/>
</dbReference>
<dbReference type="SUPFAM" id="SSF50044">
    <property type="entry name" value="SH3-domain"/>
    <property type="match status" value="1"/>
</dbReference>
<dbReference type="InterPro" id="IPR053004">
    <property type="entry name" value="MAGUK_Signaling_Regulators"/>
</dbReference>
<feature type="domain" description="PDZ" evidence="7">
    <location>
        <begin position="1292"/>
        <end position="1373"/>
    </location>
</feature>
<dbReference type="GO" id="GO:0014069">
    <property type="term" value="C:postsynaptic density"/>
    <property type="evidence" value="ECO:0007669"/>
    <property type="project" value="UniProtKB-SubCell"/>
</dbReference>
<feature type="region of interest" description="Disordered" evidence="4">
    <location>
        <begin position="989"/>
        <end position="1137"/>
    </location>
</feature>
<dbReference type="CDD" id="cd11860">
    <property type="entry name" value="SH3_DLG5"/>
    <property type="match status" value="1"/>
</dbReference>
<dbReference type="PROSITE" id="PS50052">
    <property type="entry name" value="GUANYLATE_KINASE_2"/>
    <property type="match status" value="1"/>
</dbReference>
<feature type="region of interest" description="Disordered" evidence="4">
    <location>
        <begin position="116"/>
        <end position="143"/>
    </location>
</feature>
<dbReference type="SMART" id="SM00072">
    <property type="entry name" value="GuKc"/>
    <property type="match status" value="1"/>
</dbReference>
<evidence type="ECO:0000256" key="3">
    <source>
        <dbReference type="SAM" id="Coils"/>
    </source>
</evidence>
<dbReference type="CTD" id="9231"/>
<dbReference type="InterPro" id="IPR008145">
    <property type="entry name" value="GK/Ca_channel_bsu"/>
</dbReference>
<dbReference type="Pfam" id="PF00595">
    <property type="entry name" value="PDZ"/>
    <property type="match status" value="4"/>
</dbReference>
<evidence type="ECO:0000256" key="4">
    <source>
        <dbReference type="SAM" id="MobiDB-lite"/>
    </source>
</evidence>
<dbReference type="InterPro" id="IPR036028">
    <property type="entry name" value="SH3-like_dom_sf"/>
</dbReference>
<dbReference type="InterPro" id="IPR035537">
    <property type="entry name" value="DLG5_SH3"/>
</dbReference>
<feature type="coiled-coil region" evidence="3">
    <location>
        <begin position="146"/>
        <end position="264"/>
    </location>
</feature>
<dbReference type="GeneID" id="109553753"/>
<evidence type="ECO:0000259" key="5">
    <source>
        <dbReference type="PROSITE" id="PS50002"/>
    </source>
</evidence>
<dbReference type="PANTHER" id="PTHR46360:SF1">
    <property type="entry name" value="DISKS LARGE HOMOLOG 5"/>
    <property type="match status" value="1"/>
</dbReference>
<feature type="region of interest" description="Disordered" evidence="4">
    <location>
        <begin position="1239"/>
        <end position="1287"/>
    </location>
</feature>
<dbReference type="GO" id="GO:0051239">
    <property type="term" value="P:regulation of multicellular organismal process"/>
    <property type="evidence" value="ECO:0007669"/>
    <property type="project" value="UniProtKB-ARBA"/>
</dbReference>
<feature type="coiled-coil region" evidence="3">
    <location>
        <begin position="303"/>
        <end position="358"/>
    </location>
</feature>